<dbReference type="OrthoDB" id="9808360at2"/>
<dbReference type="PANTHER" id="PTHR33221">
    <property type="entry name" value="WINGED HELIX-TURN-HELIX TRANSCRIPTIONAL REGULATOR, RRF2 FAMILY"/>
    <property type="match status" value="1"/>
</dbReference>
<organism evidence="1 2">
    <name type="scientific">Ekhidna lutea</name>
    <dbReference type="NCBI Taxonomy" id="447679"/>
    <lineage>
        <taxon>Bacteria</taxon>
        <taxon>Pseudomonadati</taxon>
        <taxon>Bacteroidota</taxon>
        <taxon>Cytophagia</taxon>
        <taxon>Cytophagales</taxon>
        <taxon>Reichenbachiellaceae</taxon>
        <taxon>Ekhidna</taxon>
    </lineage>
</organism>
<dbReference type="NCBIfam" id="TIGR00738">
    <property type="entry name" value="rrf2_super"/>
    <property type="match status" value="1"/>
</dbReference>
<reference evidence="1 2" key="1">
    <citation type="submission" date="2017-06" db="EMBL/GenBank/DDBJ databases">
        <authorList>
            <person name="Kim H.J."/>
            <person name="Triplett B.A."/>
        </authorList>
    </citation>
    <scope>NUCLEOTIDE SEQUENCE [LARGE SCALE GENOMIC DNA]</scope>
    <source>
        <strain evidence="1 2">DSM 19307</strain>
    </source>
</reference>
<dbReference type="EMBL" id="FZPD01000005">
    <property type="protein sequence ID" value="SNT27618.1"/>
    <property type="molecule type" value="Genomic_DNA"/>
</dbReference>
<dbReference type="GO" id="GO:0005829">
    <property type="term" value="C:cytosol"/>
    <property type="evidence" value="ECO:0007669"/>
    <property type="project" value="TreeGrafter"/>
</dbReference>
<dbReference type="RefSeq" id="WP_089357795.1">
    <property type="nucleotide sequence ID" value="NZ_FZPD01000005.1"/>
</dbReference>
<proteinExistence type="predicted"/>
<name>A0A239LCH2_EKHLU</name>
<dbReference type="GO" id="GO:0003700">
    <property type="term" value="F:DNA-binding transcription factor activity"/>
    <property type="evidence" value="ECO:0007669"/>
    <property type="project" value="TreeGrafter"/>
</dbReference>
<dbReference type="Pfam" id="PF02082">
    <property type="entry name" value="Rrf2"/>
    <property type="match status" value="1"/>
</dbReference>
<dbReference type="PROSITE" id="PS51197">
    <property type="entry name" value="HTH_RRF2_2"/>
    <property type="match status" value="1"/>
</dbReference>
<dbReference type="AlphaFoldDB" id="A0A239LCH2"/>
<dbReference type="Gene3D" id="1.10.10.10">
    <property type="entry name" value="Winged helix-like DNA-binding domain superfamily/Winged helix DNA-binding domain"/>
    <property type="match status" value="1"/>
</dbReference>
<dbReference type="InterPro" id="IPR036388">
    <property type="entry name" value="WH-like_DNA-bd_sf"/>
</dbReference>
<accession>A0A239LCH2</accession>
<dbReference type="InterPro" id="IPR036390">
    <property type="entry name" value="WH_DNA-bd_sf"/>
</dbReference>
<dbReference type="Proteomes" id="UP000198393">
    <property type="component" value="Unassembled WGS sequence"/>
</dbReference>
<dbReference type="PANTHER" id="PTHR33221:SF15">
    <property type="entry name" value="HTH-TYPE TRANSCRIPTIONAL REGULATOR YWGB-RELATED"/>
    <property type="match status" value="1"/>
</dbReference>
<protein>
    <submittedName>
        <fullName evidence="1">Transcriptional regulator, BadM/Rrf2 family</fullName>
    </submittedName>
</protein>
<sequence>MFSRACEYAIKIMIYIAGNEQEGRRTGVKEISEAINSPEAFSAKILQQLVKSELLVSYKGPTGGFELAPNKQIKLVDIVKAIDGNKLLESCVLGLETCSGKNPCPVHFKFIEIRDQLKETLLSTEIRDPELITKGIGMT</sequence>
<evidence type="ECO:0000313" key="1">
    <source>
        <dbReference type="EMBL" id="SNT27618.1"/>
    </source>
</evidence>
<keyword evidence="2" id="KW-1185">Reference proteome</keyword>
<gene>
    <name evidence="1" type="ORF">SAMN05421640_3115</name>
</gene>
<dbReference type="InterPro" id="IPR000944">
    <property type="entry name" value="Tscrpt_reg_Rrf2"/>
</dbReference>
<evidence type="ECO:0000313" key="2">
    <source>
        <dbReference type="Proteomes" id="UP000198393"/>
    </source>
</evidence>
<dbReference type="SUPFAM" id="SSF46785">
    <property type="entry name" value="Winged helix' DNA-binding domain"/>
    <property type="match status" value="1"/>
</dbReference>